<feature type="transmembrane region" description="Helical" evidence="15">
    <location>
        <begin position="226"/>
        <end position="252"/>
    </location>
</feature>
<dbReference type="KEGG" id="pox:MB84_22060"/>
<evidence type="ECO:0000256" key="8">
    <source>
        <dbReference type="ARBA" id="ARBA00022723"/>
    </source>
</evidence>
<dbReference type="GO" id="GO:0020037">
    <property type="term" value="F:heme binding"/>
    <property type="evidence" value="ECO:0007669"/>
    <property type="project" value="InterPro"/>
</dbReference>
<evidence type="ECO:0000256" key="11">
    <source>
        <dbReference type="ARBA" id="ARBA00023004"/>
    </source>
</evidence>
<feature type="transmembrane region" description="Helical" evidence="15">
    <location>
        <begin position="138"/>
        <end position="159"/>
    </location>
</feature>
<keyword evidence="3 14" id="KW-0813">Transport</keyword>
<evidence type="ECO:0000313" key="18">
    <source>
        <dbReference type="Proteomes" id="UP000035050"/>
    </source>
</evidence>
<dbReference type="PROSITE" id="PS00077">
    <property type="entry name" value="COX1_CUB"/>
    <property type="match status" value="1"/>
</dbReference>
<dbReference type="GO" id="GO:0009486">
    <property type="term" value="F:cytochrome bo3 ubiquinol oxidase activity"/>
    <property type="evidence" value="ECO:0007669"/>
    <property type="project" value="TreeGrafter"/>
</dbReference>
<evidence type="ECO:0000256" key="15">
    <source>
        <dbReference type="SAM" id="Phobius"/>
    </source>
</evidence>
<protein>
    <submittedName>
        <fullName evidence="17">Cytochrome o ubiquinol oxidase subunit I</fullName>
    </submittedName>
</protein>
<evidence type="ECO:0000256" key="13">
    <source>
        <dbReference type="ARBA" id="ARBA00023136"/>
    </source>
</evidence>
<dbReference type="GO" id="GO:0022904">
    <property type="term" value="P:respiratory electron transport chain"/>
    <property type="evidence" value="ECO:0007669"/>
    <property type="project" value="TreeGrafter"/>
</dbReference>
<keyword evidence="10 15" id="KW-1133">Transmembrane helix</keyword>
<accession>A0A0E3YFS6</accession>
<dbReference type="Proteomes" id="UP000035050">
    <property type="component" value="Chromosome"/>
</dbReference>
<dbReference type="GO" id="GO:0005886">
    <property type="term" value="C:plasma membrane"/>
    <property type="evidence" value="ECO:0007669"/>
    <property type="project" value="UniProtKB-SubCell"/>
</dbReference>
<evidence type="ECO:0000256" key="4">
    <source>
        <dbReference type="ARBA" id="ARBA00022475"/>
    </source>
</evidence>
<reference evidence="17" key="1">
    <citation type="submission" date="2016-06" db="EMBL/GenBank/DDBJ databases">
        <title>Pandoraea oxalativorans DSM 23570 Genome Sequencing.</title>
        <authorList>
            <person name="Ee R."/>
            <person name="Lim Y.-L."/>
            <person name="Yong D."/>
            <person name="Yin W.-F."/>
            <person name="Chan K.-G."/>
        </authorList>
    </citation>
    <scope>NUCLEOTIDE SEQUENCE</scope>
    <source>
        <strain evidence="17">DSM 23570</strain>
    </source>
</reference>
<keyword evidence="4" id="KW-1003">Cell membrane</keyword>
<feature type="transmembrane region" description="Helical" evidence="15">
    <location>
        <begin position="379"/>
        <end position="401"/>
    </location>
</feature>
<keyword evidence="9 14" id="KW-0249">Electron transport</keyword>
<evidence type="ECO:0000256" key="5">
    <source>
        <dbReference type="ARBA" id="ARBA00022617"/>
    </source>
</evidence>
<feature type="transmembrane region" description="Helical" evidence="15">
    <location>
        <begin position="454"/>
        <end position="473"/>
    </location>
</feature>
<comment type="subcellular location">
    <subcellularLocation>
        <location evidence="1">Cell membrane</location>
        <topology evidence="1">Multi-pass membrane protein</topology>
    </subcellularLocation>
</comment>
<dbReference type="InterPro" id="IPR036927">
    <property type="entry name" value="Cyt_c_oxase-like_su1_sf"/>
</dbReference>
<dbReference type="PANTHER" id="PTHR10422">
    <property type="entry name" value="CYTOCHROME C OXIDASE SUBUNIT 1"/>
    <property type="match status" value="1"/>
</dbReference>
<dbReference type="EMBL" id="CP011253">
    <property type="protein sequence ID" value="AKC72665.1"/>
    <property type="molecule type" value="Genomic_DNA"/>
</dbReference>
<dbReference type="GO" id="GO:0046872">
    <property type="term" value="F:metal ion binding"/>
    <property type="evidence" value="ECO:0007669"/>
    <property type="project" value="UniProtKB-KW"/>
</dbReference>
<dbReference type="Pfam" id="PF00115">
    <property type="entry name" value="COX1"/>
    <property type="match status" value="1"/>
</dbReference>
<evidence type="ECO:0000256" key="9">
    <source>
        <dbReference type="ARBA" id="ARBA00022982"/>
    </source>
</evidence>
<proteinExistence type="inferred from homology"/>
<feature type="transmembrane region" description="Helical" evidence="15">
    <location>
        <begin position="59"/>
        <end position="81"/>
    </location>
</feature>
<dbReference type="InterPro" id="IPR023616">
    <property type="entry name" value="Cyt_c_oxase-like_su1_dom"/>
</dbReference>
<feature type="transmembrane region" description="Helical" evidence="15">
    <location>
        <begin position="315"/>
        <end position="333"/>
    </location>
</feature>
<evidence type="ECO:0000313" key="17">
    <source>
        <dbReference type="EMBL" id="AKC72665.1"/>
    </source>
</evidence>
<dbReference type="NCBIfam" id="TIGR02843">
    <property type="entry name" value="CyoB"/>
    <property type="match status" value="1"/>
</dbReference>
<evidence type="ECO:0000256" key="10">
    <source>
        <dbReference type="ARBA" id="ARBA00022989"/>
    </source>
</evidence>
<dbReference type="RefSeq" id="WP_046293934.1">
    <property type="nucleotide sequence ID" value="NZ_CP011253.3"/>
</dbReference>
<dbReference type="GO" id="GO:0009060">
    <property type="term" value="P:aerobic respiration"/>
    <property type="evidence" value="ECO:0007669"/>
    <property type="project" value="InterPro"/>
</dbReference>
<keyword evidence="11" id="KW-0408">Iron</keyword>
<dbReference type="HOGENOM" id="CLU_011899_7_1_4"/>
<evidence type="ECO:0000256" key="12">
    <source>
        <dbReference type="ARBA" id="ARBA00023008"/>
    </source>
</evidence>
<dbReference type="PANTHER" id="PTHR10422:SF35">
    <property type="entry name" value="CYTOCHROME BO(3) UBIQUINOL OXIDASE SUBUNIT 1"/>
    <property type="match status" value="1"/>
</dbReference>
<feature type="transmembrane region" description="Helical" evidence="15">
    <location>
        <begin position="16"/>
        <end position="38"/>
    </location>
</feature>
<gene>
    <name evidence="17" type="ORF">MB84_22060</name>
</gene>
<keyword evidence="5 14" id="KW-0349">Heme</keyword>
<dbReference type="PATRIC" id="fig|573737.6.peg.179"/>
<name>A0A0E3YFS6_9BURK</name>
<feature type="domain" description="Cytochrome oxidase subunit I profile" evidence="16">
    <location>
        <begin position="39"/>
        <end position="558"/>
    </location>
</feature>
<evidence type="ECO:0000256" key="1">
    <source>
        <dbReference type="ARBA" id="ARBA00004651"/>
    </source>
</evidence>
<keyword evidence="12" id="KW-0186">Copper</keyword>
<dbReference type="GO" id="GO:0004129">
    <property type="term" value="F:cytochrome-c oxidase activity"/>
    <property type="evidence" value="ECO:0007669"/>
    <property type="project" value="InterPro"/>
</dbReference>
<organism evidence="17 18">
    <name type="scientific">Pandoraea oxalativorans</name>
    <dbReference type="NCBI Taxonomy" id="573737"/>
    <lineage>
        <taxon>Bacteria</taxon>
        <taxon>Pseudomonadati</taxon>
        <taxon>Pseudomonadota</taxon>
        <taxon>Betaproteobacteria</taxon>
        <taxon>Burkholderiales</taxon>
        <taxon>Burkholderiaceae</taxon>
        <taxon>Pandoraea</taxon>
    </lineage>
</organism>
<feature type="transmembrane region" description="Helical" evidence="15">
    <location>
        <begin position="272"/>
        <end position="294"/>
    </location>
</feature>
<feature type="transmembrane region" description="Helical" evidence="15">
    <location>
        <begin position="493"/>
        <end position="513"/>
    </location>
</feature>
<evidence type="ECO:0000256" key="14">
    <source>
        <dbReference type="RuleBase" id="RU000370"/>
    </source>
</evidence>
<feature type="transmembrane region" description="Helical" evidence="15">
    <location>
        <begin position="101"/>
        <end position="126"/>
    </location>
</feature>
<evidence type="ECO:0000256" key="2">
    <source>
        <dbReference type="ARBA" id="ARBA00009578"/>
    </source>
</evidence>
<dbReference type="OrthoDB" id="9803294at2"/>
<evidence type="ECO:0000256" key="6">
    <source>
        <dbReference type="ARBA" id="ARBA00022660"/>
    </source>
</evidence>
<dbReference type="CDD" id="cd01662">
    <property type="entry name" value="Ubiquinol_Oxidase_I"/>
    <property type="match status" value="1"/>
</dbReference>
<comment type="similarity">
    <text evidence="2 14">Belongs to the heme-copper respiratory oxidase family.</text>
</comment>
<keyword evidence="6 14" id="KW-0679">Respiratory chain</keyword>
<dbReference type="PRINTS" id="PR01165">
    <property type="entry name" value="CYCOXIDASEI"/>
</dbReference>
<keyword evidence="13 15" id="KW-0472">Membrane</keyword>
<evidence type="ECO:0000259" key="16">
    <source>
        <dbReference type="PROSITE" id="PS50855"/>
    </source>
</evidence>
<dbReference type="InterPro" id="IPR014207">
    <property type="entry name" value="Cyt_c_ubiqinol_oxidase_su1"/>
</dbReference>
<keyword evidence="18" id="KW-1185">Reference proteome</keyword>
<feature type="transmembrane region" description="Helical" evidence="15">
    <location>
        <begin position="345"/>
        <end position="367"/>
    </location>
</feature>
<sequence>MFGKLTLEAIPYHEPIIVGAVGMMVLGGLGILGLLTYFGKWKYLWNEWVTSVDHKKIGVMYVLVALVMLLRGFADAMMMRTQLALAHNSGGILPPDHYDQIFTAHGVIMIFFVAMPFMTGLVNLVVPLQIGARDVAFPFLNTLSFWLFVAGAALVNLSLGVGEFARTGWLAYPPLSGIQYSPGVGVDYYIWALQISGLGTLLTGVNFVVTILKMRAPGMNLMKMPIFTWTSLCTMVLVCAAFPVLTVTLGLLSLDRYLDFHFFTNELGGNPMMYINLIWIWGHPEVYILILPAFGIFSEIISTFSGKKLFGYKSMVYATAAIMVLSFLVWAHHFFTMGSGASVNAFFGIATMIISIPTGVKIFNWLFTMYRGRVQMTTPVLWTLGFIVTFVIGGMTGVLLAVPGADFVLHNSLFLIAHFHNVIIGGVLFGYIAGMNYWFPKAFGFKLDERLGKASFWCWLIGFYLAFMPLYVLGLMGMTRRLNHYDNPAWQPWLIAALIGALFIAAGIGFQVLQLVVSIKNRKALADTTGDPWNGRTLEWMTSSPPQFYNFAEEPRVHDIDELAYRKEHGIKSDLKTSYAPIHMPKNTGAGFIISAFSLVFGFAAIWHIWWLAIVGFVGMIVTFICRSNNDSIDYYVQSPEVVAIESAHHQALAAAAKA</sequence>
<dbReference type="Gene3D" id="1.20.210.10">
    <property type="entry name" value="Cytochrome c oxidase-like, subunit I domain"/>
    <property type="match status" value="1"/>
</dbReference>
<dbReference type="GO" id="GO:0015990">
    <property type="term" value="P:electron transport coupled proton transport"/>
    <property type="evidence" value="ECO:0007669"/>
    <property type="project" value="TreeGrafter"/>
</dbReference>
<dbReference type="InterPro" id="IPR023615">
    <property type="entry name" value="Cyt_c_Oxase_su1_BS"/>
</dbReference>
<dbReference type="GO" id="GO:0016682">
    <property type="term" value="F:oxidoreductase activity, acting on diphenols and related substances as donors, oxygen as acceptor"/>
    <property type="evidence" value="ECO:0007669"/>
    <property type="project" value="InterPro"/>
</dbReference>
<evidence type="ECO:0000256" key="7">
    <source>
        <dbReference type="ARBA" id="ARBA00022692"/>
    </source>
</evidence>
<dbReference type="InterPro" id="IPR000883">
    <property type="entry name" value="Cyt_C_Oxase_1"/>
</dbReference>
<feature type="transmembrane region" description="Helical" evidence="15">
    <location>
        <begin position="413"/>
        <end position="433"/>
    </location>
</feature>
<evidence type="ECO:0000256" key="3">
    <source>
        <dbReference type="ARBA" id="ARBA00022448"/>
    </source>
</evidence>
<dbReference type="FunFam" id="1.20.210.10:FF:000002">
    <property type="entry name" value="Cytochrome o ubiquinol oxidase, subunit I"/>
    <property type="match status" value="1"/>
</dbReference>
<feature type="transmembrane region" description="Helical" evidence="15">
    <location>
        <begin position="592"/>
        <end position="625"/>
    </location>
</feature>
<keyword evidence="7 14" id="KW-0812">Transmembrane</keyword>
<keyword evidence="8" id="KW-0479">Metal-binding</keyword>
<feature type="transmembrane region" description="Helical" evidence="15">
    <location>
        <begin position="188"/>
        <end position="214"/>
    </location>
</feature>
<dbReference type="PROSITE" id="PS50855">
    <property type="entry name" value="COX1"/>
    <property type="match status" value="1"/>
</dbReference>
<dbReference type="AlphaFoldDB" id="A0A0E3YFS6"/>
<dbReference type="SUPFAM" id="SSF81442">
    <property type="entry name" value="Cytochrome c oxidase subunit I-like"/>
    <property type="match status" value="1"/>
</dbReference>